<evidence type="ECO:0000313" key="4">
    <source>
        <dbReference type="Proteomes" id="UP000027073"/>
    </source>
</evidence>
<dbReference type="CDD" id="cd02181">
    <property type="entry name" value="GH16_fungal_Lam16A_glucanase"/>
    <property type="match status" value="1"/>
</dbReference>
<feature type="domain" description="GH16" evidence="2">
    <location>
        <begin position="39"/>
        <end position="286"/>
    </location>
</feature>
<dbReference type="Proteomes" id="UP000027073">
    <property type="component" value="Unassembled WGS sequence"/>
</dbReference>
<dbReference type="GO" id="GO:0004553">
    <property type="term" value="F:hydrolase activity, hydrolyzing O-glycosyl compounds"/>
    <property type="evidence" value="ECO:0007669"/>
    <property type="project" value="InterPro"/>
</dbReference>
<dbReference type="HOGENOM" id="CLU_016972_1_1_1"/>
<evidence type="ECO:0000259" key="2">
    <source>
        <dbReference type="PROSITE" id="PS51762"/>
    </source>
</evidence>
<dbReference type="InterPro" id="IPR050546">
    <property type="entry name" value="Glycosyl_Hydrlase_16"/>
</dbReference>
<dbReference type="PANTHER" id="PTHR10963:SF24">
    <property type="entry name" value="GLYCOSIDASE C21B10.07-RELATED"/>
    <property type="match status" value="1"/>
</dbReference>
<protein>
    <submittedName>
        <fullName evidence="3">Glycoside hydrolase family 16 protein</fullName>
    </submittedName>
</protein>
<keyword evidence="1" id="KW-0732">Signal</keyword>
<dbReference type="GO" id="GO:0009251">
    <property type="term" value="P:glucan catabolic process"/>
    <property type="evidence" value="ECO:0007669"/>
    <property type="project" value="TreeGrafter"/>
</dbReference>
<feature type="signal peptide" evidence="1">
    <location>
        <begin position="1"/>
        <end position="21"/>
    </location>
</feature>
<reference evidence="4" key="1">
    <citation type="journal article" date="2014" name="Proc. Natl. Acad. Sci. U.S.A.">
        <title>Extensive sampling of basidiomycete genomes demonstrates inadequacy of the white-rot/brown-rot paradigm for wood decay fungi.</title>
        <authorList>
            <person name="Riley R."/>
            <person name="Salamov A.A."/>
            <person name="Brown D.W."/>
            <person name="Nagy L.G."/>
            <person name="Floudas D."/>
            <person name="Held B.W."/>
            <person name="Levasseur A."/>
            <person name="Lombard V."/>
            <person name="Morin E."/>
            <person name="Otillar R."/>
            <person name="Lindquist E.A."/>
            <person name="Sun H."/>
            <person name="LaButti K.M."/>
            <person name="Schmutz J."/>
            <person name="Jabbour D."/>
            <person name="Luo H."/>
            <person name="Baker S.E."/>
            <person name="Pisabarro A.G."/>
            <person name="Walton J.D."/>
            <person name="Blanchette R.A."/>
            <person name="Henrissat B."/>
            <person name="Martin F."/>
            <person name="Cullen D."/>
            <person name="Hibbett D.S."/>
            <person name="Grigoriev I.V."/>
        </authorList>
    </citation>
    <scope>NUCLEOTIDE SEQUENCE [LARGE SCALE GENOMIC DNA]</scope>
    <source>
        <strain evidence="4">PC15</strain>
    </source>
</reference>
<keyword evidence="3" id="KW-0378">Hydrolase</keyword>
<name>A0A067P1X3_PLEO1</name>
<dbReference type="OrthoDB" id="192832at2759"/>
<dbReference type="AlphaFoldDB" id="A0A067P1X3"/>
<dbReference type="Pfam" id="PF26113">
    <property type="entry name" value="GH16_XgeA"/>
    <property type="match status" value="1"/>
</dbReference>
<dbReference type="SUPFAM" id="SSF49899">
    <property type="entry name" value="Concanavalin A-like lectins/glucanases"/>
    <property type="match status" value="1"/>
</dbReference>
<dbReference type="PROSITE" id="PS51762">
    <property type="entry name" value="GH16_2"/>
    <property type="match status" value="1"/>
</dbReference>
<organism evidence="3 4">
    <name type="scientific">Pleurotus ostreatus (strain PC15)</name>
    <name type="common">Oyster mushroom</name>
    <dbReference type="NCBI Taxonomy" id="1137138"/>
    <lineage>
        <taxon>Eukaryota</taxon>
        <taxon>Fungi</taxon>
        <taxon>Dikarya</taxon>
        <taxon>Basidiomycota</taxon>
        <taxon>Agaricomycotina</taxon>
        <taxon>Agaricomycetes</taxon>
        <taxon>Agaricomycetidae</taxon>
        <taxon>Agaricales</taxon>
        <taxon>Pleurotineae</taxon>
        <taxon>Pleurotaceae</taxon>
        <taxon>Pleurotus</taxon>
    </lineage>
</organism>
<dbReference type="InterPro" id="IPR000757">
    <property type="entry name" value="Beta-glucanase-like"/>
</dbReference>
<accession>A0A067P1X3</accession>
<proteinExistence type="predicted"/>
<evidence type="ECO:0000256" key="1">
    <source>
        <dbReference type="SAM" id="SignalP"/>
    </source>
</evidence>
<dbReference type="PANTHER" id="PTHR10963">
    <property type="entry name" value="GLYCOSYL HYDROLASE-RELATED"/>
    <property type="match status" value="1"/>
</dbReference>
<gene>
    <name evidence="3" type="ORF">PLEOSDRAFT_1040267</name>
</gene>
<dbReference type="Gene3D" id="2.60.120.200">
    <property type="match status" value="1"/>
</dbReference>
<dbReference type="VEuPathDB" id="FungiDB:PLEOSDRAFT_1040267"/>
<dbReference type="InParanoid" id="A0A067P1X3"/>
<dbReference type="InterPro" id="IPR013320">
    <property type="entry name" value="ConA-like_dom_sf"/>
</dbReference>
<dbReference type="EMBL" id="KL198007">
    <property type="protein sequence ID" value="KDQ29836.1"/>
    <property type="molecule type" value="Genomic_DNA"/>
</dbReference>
<evidence type="ECO:0000313" key="3">
    <source>
        <dbReference type="EMBL" id="KDQ29836.1"/>
    </source>
</evidence>
<sequence length="318" mass="34942">MKNIFASLALFAYFYVRPTLAATYGLTDSWTGSAFFSEFTWENIPDPTNGRVNYLDQATSRSLGLATVDGEDLILRSDHTTVLTPGGPGRNSFRIRSNKVFTTHVAVFNIKHMPQGCGTWPAVWEVTKNTWPDGGEIDILEGVNDQGPNVVSLHTSPGCTMPANRVELGEDATFDCNIFANSNSGCGTRVTDPRGYGPEFNANGGGWYAIERTPAFIKVWFWSNSDLVPNDVRNSGITVNTDGWGTPWAFFPNTQCNLEEHFDEHFIVVNLTFCGDFAGAVYPFSGCPSTCNDFVENNPNAFNEAFFTLGGIRVFGTQ</sequence>
<dbReference type="STRING" id="1137138.A0A067P1X3"/>
<feature type="chain" id="PRO_5001642807" evidence="1">
    <location>
        <begin position="22"/>
        <end position="318"/>
    </location>
</feature>